<comment type="function">
    <text evidence="10">Probable malonate and methylmalonate semialdehyde dehydrogenase involved in the catabolism of valine, thymine, and compounds catabolized by way of beta-alanine, including uracil and cytidine.</text>
</comment>
<dbReference type="InterPro" id="IPR016163">
    <property type="entry name" value="Ald_DH_C"/>
</dbReference>
<evidence type="ECO:0000256" key="2">
    <source>
        <dbReference type="ARBA" id="ARBA00009986"/>
    </source>
</evidence>
<dbReference type="Gene3D" id="3.40.309.10">
    <property type="entry name" value="Aldehyde Dehydrogenase, Chain A, domain 2"/>
    <property type="match status" value="1"/>
</dbReference>
<evidence type="ECO:0000256" key="9">
    <source>
        <dbReference type="ARBA" id="ARBA00023027"/>
    </source>
</evidence>
<evidence type="ECO:0000256" key="1">
    <source>
        <dbReference type="ARBA" id="ARBA00008954"/>
    </source>
</evidence>
<evidence type="ECO:0000256" key="4">
    <source>
        <dbReference type="ARBA" id="ARBA00013048"/>
    </source>
</evidence>
<keyword evidence="17" id="KW-1185">Reference proteome</keyword>
<organism evidence="16">
    <name type="scientific">Oppiella nova</name>
    <dbReference type="NCBI Taxonomy" id="334625"/>
    <lineage>
        <taxon>Eukaryota</taxon>
        <taxon>Metazoa</taxon>
        <taxon>Ecdysozoa</taxon>
        <taxon>Arthropoda</taxon>
        <taxon>Chelicerata</taxon>
        <taxon>Arachnida</taxon>
        <taxon>Acari</taxon>
        <taxon>Acariformes</taxon>
        <taxon>Sarcoptiformes</taxon>
        <taxon>Oribatida</taxon>
        <taxon>Brachypylina</taxon>
        <taxon>Oppioidea</taxon>
        <taxon>Oppiidae</taxon>
        <taxon>Oppiella</taxon>
    </lineage>
</organism>
<dbReference type="GO" id="GO:0008483">
    <property type="term" value="F:transaminase activity"/>
    <property type="evidence" value="ECO:0007669"/>
    <property type="project" value="UniProtKB-KW"/>
</dbReference>
<evidence type="ECO:0000256" key="10">
    <source>
        <dbReference type="ARBA" id="ARBA00037458"/>
    </source>
</evidence>
<dbReference type="CDD" id="cd00610">
    <property type="entry name" value="OAT_like"/>
    <property type="match status" value="1"/>
</dbReference>
<reference evidence="16" key="1">
    <citation type="submission" date="2020-11" db="EMBL/GenBank/DDBJ databases">
        <authorList>
            <person name="Tran Van P."/>
        </authorList>
    </citation>
    <scope>NUCLEOTIDE SEQUENCE</scope>
</reference>
<feature type="domain" description="Aldehyde dehydrogenase" evidence="15">
    <location>
        <begin position="506"/>
        <end position="969"/>
    </location>
</feature>
<comment type="catalytic activity">
    <reaction evidence="13">
        <text>2-methyl-3-oxopropanoate + NAD(+) + CoA + H2O = propanoyl-CoA + hydrogencarbonate + NADH + H(+)</text>
        <dbReference type="Rhea" id="RHEA:20804"/>
        <dbReference type="ChEBI" id="CHEBI:15377"/>
        <dbReference type="ChEBI" id="CHEBI:15378"/>
        <dbReference type="ChEBI" id="CHEBI:17544"/>
        <dbReference type="ChEBI" id="CHEBI:57287"/>
        <dbReference type="ChEBI" id="CHEBI:57392"/>
        <dbReference type="ChEBI" id="CHEBI:57540"/>
        <dbReference type="ChEBI" id="CHEBI:57700"/>
        <dbReference type="ChEBI" id="CHEBI:57945"/>
        <dbReference type="EC" id="1.2.1.27"/>
    </reaction>
    <physiologicalReaction direction="left-to-right" evidence="13">
        <dbReference type="Rhea" id="RHEA:20805"/>
    </physiologicalReaction>
</comment>
<evidence type="ECO:0000256" key="6">
    <source>
        <dbReference type="ARBA" id="ARBA00022679"/>
    </source>
</evidence>
<keyword evidence="5" id="KW-0032">Aminotransferase</keyword>
<sequence length="990" mass="108271">MFDIDTSNDRDDTLEASQSNEQMNLNYQAHWMPFSANRNFHKDPRMIVGAKGSYLIDSTGREIYDSLSGLWTCGAGHTRPEIQQAVSKQLAKLDYSPAFQFGHPLSFQLAEKIVQLMPEKLQHVFFTDSGSESADTAIKMARAYWRIQGKPSKTKLIGRARGYHGVNVAGTSLGGIGGNRKMFGQLMDVDHLPHTLQAHLSFSKGCAETGGVELADEMLKLIELHDASNIAAVIIEPVSGSAGCIVPPVGYLQRLREICDQHDILLIFDEVITGFGRIGKWTAAEHFGVTPDLLTFAKQISNGAIPLGGVVASREIYNAFMQQDLPEHAIEFTHGYTYSAHPVACAAALATLNVLENENLISQSAGLAPSFEKLVHELKGSPHIVDIRNCGLIGALQLAPRDGDATIRGFEIGMKLWKAGFYVRFGGDTLQFGPMFNSTEAQLSSLMNAVGCASKQINTEQLDNRQGKVMNNLENFSGGELSNTETVEAVQPITLVGHFIQGGLVNKTSRTQAVYHPATGKISKEVALADTALVNQVVQIAQQAFPAWRDTPVIKRARVMFKFKQLLEDNAEKLCELIGQEHGKICHDAQGELQRGIENVEYACGAPEFLKGEYSKNVGPDIDSWSEFQPLGVVAGITPFNFPAMVPLWMFPMAIVCGNCFILKPSEKTPSAALYLAELLQQAGLPDGVFNVINGDKQAVDALLHHPNIQAISFVGSTPIAEYIYRTATSAGKRCQALGGAKNHAIIMPDADIDNVVNSLLGAAFGSSGERCMALSVAVAIGDEIADLVIEKLSQEMQQLKFGHYANQQNDFGPLISQAHKDKVQAFIQSAEQQGAKIVVDGRDAKPIGYETGFFVGPTLIDQVSSDMTSYQQEIFGPVLQVIRVETMQQAMQLINDHEYGNGTCIYTRDGEAARYFTHHIQVGMVGVNVPLPVPVAYHSFGGWKRSLFGDLYAYGPDGVRFYTRRKTITQRWPATHVREAKQFSMPTLN</sequence>
<dbReference type="Proteomes" id="UP000728032">
    <property type="component" value="Unassembled WGS sequence"/>
</dbReference>
<protein>
    <recommendedName>
        <fullName evidence="11">Probable methylmalonate-semialdehyde/malonate-semialdehyde dehydrogenase [acylating], mitochondrial</fullName>
        <ecNumber evidence="4">1.2.1.27</ecNumber>
    </recommendedName>
    <alternativeName>
        <fullName evidence="12">Malonate-semialdehyde dehydrogenase [acylating]</fullName>
    </alternativeName>
</protein>
<evidence type="ECO:0000256" key="7">
    <source>
        <dbReference type="ARBA" id="ARBA00022898"/>
    </source>
</evidence>
<keyword evidence="8" id="KW-0560">Oxidoreductase</keyword>
<dbReference type="EMBL" id="CAJPVJ010000281">
    <property type="protein sequence ID" value="CAG2161927.1"/>
    <property type="molecule type" value="Genomic_DNA"/>
</dbReference>
<accession>A0A7R9QAL9</accession>
<dbReference type="InterPro" id="IPR016161">
    <property type="entry name" value="Ald_DH/histidinol_DH"/>
</dbReference>
<evidence type="ECO:0000256" key="5">
    <source>
        <dbReference type="ARBA" id="ARBA00022576"/>
    </source>
</evidence>
<gene>
    <name evidence="16" type="ORF">ONB1V03_LOCUS1528</name>
</gene>
<evidence type="ECO:0000256" key="13">
    <source>
        <dbReference type="ARBA" id="ARBA00047644"/>
    </source>
</evidence>
<evidence type="ECO:0000256" key="11">
    <source>
        <dbReference type="ARBA" id="ARBA00039517"/>
    </source>
</evidence>
<evidence type="ECO:0000256" key="14">
    <source>
        <dbReference type="ARBA" id="ARBA00048821"/>
    </source>
</evidence>
<comment type="similarity">
    <text evidence="2">Belongs to the aldehyde dehydrogenase family.</text>
</comment>
<dbReference type="OrthoDB" id="10261433at2759"/>
<dbReference type="FunFam" id="3.40.640.10:FF:000014">
    <property type="entry name" value="Adenosylmethionine-8-amino-7-oxononanoate aminotransferase, probable"/>
    <property type="match status" value="1"/>
</dbReference>
<dbReference type="Gene3D" id="3.40.605.10">
    <property type="entry name" value="Aldehyde Dehydrogenase, Chain A, domain 1"/>
    <property type="match status" value="1"/>
</dbReference>
<dbReference type="InterPro" id="IPR005814">
    <property type="entry name" value="Aminotrans_3"/>
</dbReference>
<evidence type="ECO:0000256" key="8">
    <source>
        <dbReference type="ARBA" id="ARBA00023002"/>
    </source>
</evidence>
<evidence type="ECO:0000313" key="16">
    <source>
        <dbReference type="EMBL" id="CAD7638663.1"/>
    </source>
</evidence>
<dbReference type="InterPro" id="IPR016162">
    <property type="entry name" value="Ald_DH_N"/>
</dbReference>
<dbReference type="Pfam" id="PF00202">
    <property type="entry name" value="Aminotran_3"/>
    <property type="match status" value="1"/>
</dbReference>
<dbReference type="Gene3D" id="3.90.1150.10">
    <property type="entry name" value="Aspartate Aminotransferase, domain 1"/>
    <property type="match status" value="1"/>
</dbReference>
<dbReference type="FunFam" id="3.40.309.10:FF:000002">
    <property type="entry name" value="Methylmalonate-semialdehyde dehydrogenase (Acylating)"/>
    <property type="match status" value="1"/>
</dbReference>
<comment type="similarity">
    <text evidence="1">Belongs to the class-III pyridoxal-phosphate-dependent aminotransferase family.</text>
</comment>
<dbReference type="PANTHER" id="PTHR43866">
    <property type="entry name" value="MALONATE-SEMIALDEHYDE DEHYDROGENASE"/>
    <property type="match status" value="1"/>
</dbReference>
<evidence type="ECO:0000256" key="12">
    <source>
        <dbReference type="ARBA" id="ARBA00042419"/>
    </source>
</evidence>
<dbReference type="InterPro" id="IPR015421">
    <property type="entry name" value="PyrdxlP-dep_Trfase_major"/>
</dbReference>
<dbReference type="InterPro" id="IPR015590">
    <property type="entry name" value="Aldehyde_DH_dom"/>
</dbReference>
<proteinExistence type="inferred from homology"/>
<dbReference type="FunFam" id="3.40.605.10:FF:000003">
    <property type="entry name" value="Methylmalonate-semialdehyde dehydrogenase [acylating]"/>
    <property type="match status" value="1"/>
</dbReference>
<dbReference type="PROSITE" id="PS00600">
    <property type="entry name" value="AA_TRANSFER_CLASS_3"/>
    <property type="match status" value="1"/>
</dbReference>
<dbReference type="InterPro" id="IPR010061">
    <property type="entry name" value="MeMal-semiAld_DH"/>
</dbReference>
<dbReference type="Pfam" id="PF00171">
    <property type="entry name" value="Aldedh"/>
    <property type="match status" value="1"/>
</dbReference>
<evidence type="ECO:0000259" key="15">
    <source>
        <dbReference type="Pfam" id="PF00171"/>
    </source>
</evidence>
<dbReference type="SUPFAM" id="SSF53720">
    <property type="entry name" value="ALDH-like"/>
    <property type="match status" value="1"/>
</dbReference>
<evidence type="ECO:0000313" key="17">
    <source>
        <dbReference type="Proteomes" id="UP000728032"/>
    </source>
</evidence>
<dbReference type="EC" id="1.2.1.27" evidence="4"/>
<dbReference type="GO" id="GO:0006210">
    <property type="term" value="P:thymine catabolic process"/>
    <property type="evidence" value="ECO:0007669"/>
    <property type="project" value="TreeGrafter"/>
</dbReference>
<dbReference type="InterPro" id="IPR015424">
    <property type="entry name" value="PyrdxlP-dep_Trfase"/>
</dbReference>
<dbReference type="CDD" id="cd07085">
    <property type="entry name" value="ALDH_F6_MMSDH"/>
    <property type="match status" value="1"/>
</dbReference>
<dbReference type="EMBL" id="OC915106">
    <property type="protein sequence ID" value="CAD7638663.1"/>
    <property type="molecule type" value="Genomic_DNA"/>
</dbReference>
<dbReference type="GO" id="GO:0030170">
    <property type="term" value="F:pyridoxal phosphate binding"/>
    <property type="evidence" value="ECO:0007669"/>
    <property type="project" value="InterPro"/>
</dbReference>
<name>A0A7R9QAL9_9ACAR</name>
<dbReference type="GO" id="GO:0004491">
    <property type="term" value="F:methylmalonate-semialdehyde dehydrogenase (acylating, NAD) activity"/>
    <property type="evidence" value="ECO:0007669"/>
    <property type="project" value="UniProtKB-EC"/>
</dbReference>
<evidence type="ECO:0000256" key="3">
    <source>
        <dbReference type="ARBA" id="ARBA00011881"/>
    </source>
</evidence>
<comment type="catalytic activity">
    <reaction evidence="14">
        <text>3-oxopropanoate + NAD(+) + CoA + H2O = hydrogencarbonate + acetyl-CoA + NADH + H(+)</text>
        <dbReference type="Rhea" id="RHEA:76615"/>
        <dbReference type="ChEBI" id="CHEBI:15377"/>
        <dbReference type="ChEBI" id="CHEBI:15378"/>
        <dbReference type="ChEBI" id="CHEBI:17544"/>
        <dbReference type="ChEBI" id="CHEBI:33190"/>
        <dbReference type="ChEBI" id="CHEBI:57287"/>
        <dbReference type="ChEBI" id="CHEBI:57288"/>
        <dbReference type="ChEBI" id="CHEBI:57540"/>
        <dbReference type="ChEBI" id="CHEBI:57945"/>
        <dbReference type="EC" id="1.2.1.27"/>
    </reaction>
    <physiologicalReaction direction="left-to-right" evidence="14">
        <dbReference type="Rhea" id="RHEA:76616"/>
    </physiologicalReaction>
</comment>
<keyword evidence="7" id="KW-0663">Pyridoxal phosphate</keyword>
<dbReference type="InterPro" id="IPR015422">
    <property type="entry name" value="PyrdxlP-dep_Trfase_small"/>
</dbReference>
<dbReference type="InterPro" id="IPR016160">
    <property type="entry name" value="Ald_DH_CS_CYS"/>
</dbReference>
<dbReference type="NCBIfam" id="TIGR01722">
    <property type="entry name" value="MMSDH"/>
    <property type="match status" value="1"/>
</dbReference>
<dbReference type="AlphaFoldDB" id="A0A7R9QAL9"/>
<dbReference type="Gene3D" id="3.40.640.10">
    <property type="entry name" value="Type I PLP-dependent aspartate aminotransferase-like (Major domain)"/>
    <property type="match status" value="1"/>
</dbReference>
<keyword evidence="6" id="KW-0808">Transferase</keyword>
<dbReference type="SUPFAM" id="SSF53383">
    <property type="entry name" value="PLP-dependent transferases"/>
    <property type="match status" value="1"/>
</dbReference>
<dbReference type="GO" id="GO:0006574">
    <property type="term" value="P:L-valine catabolic process"/>
    <property type="evidence" value="ECO:0007669"/>
    <property type="project" value="TreeGrafter"/>
</dbReference>
<dbReference type="PROSITE" id="PS00070">
    <property type="entry name" value="ALDEHYDE_DEHYDR_CYS"/>
    <property type="match status" value="1"/>
</dbReference>
<keyword evidence="9" id="KW-0520">NAD</keyword>
<dbReference type="PANTHER" id="PTHR43866:SF4">
    <property type="entry name" value="MALONATE-SEMIALDEHYDE DEHYDROGENASE"/>
    <property type="match status" value="1"/>
</dbReference>
<dbReference type="InterPro" id="IPR049704">
    <property type="entry name" value="Aminotrans_3_PPA_site"/>
</dbReference>
<comment type="subunit">
    <text evidence="3">Homotetramer.</text>
</comment>